<dbReference type="InterPro" id="IPR022409">
    <property type="entry name" value="PKD/Chitinase_dom"/>
</dbReference>
<dbReference type="SUPFAM" id="SSF49299">
    <property type="entry name" value="PKD domain"/>
    <property type="match status" value="1"/>
</dbReference>
<name>A0A0G0NET4_9BACT</name>
<dbReference type="InterPro" id="IPR035986">
    <property type="entry name" value="PKD_dom_sf"/>
</dbReference>
<reference evidence="4 5" key="1">
    <citation type="journal article" date="2015" name="Nature">
        <title>rRNA introns, odd ribosomes, and small enigmatic genomes across a large radiation of phyla.</title>
        <authorList>
            <person name="Brown C.T."/>
            <person name="Hug L.A."/>
            <person name="Thomas B.C."/>
            <person name="Sharon I."/>
            <person name="Castelle C.J."/>
            <person name="Singh A."/>
            <person name="Wilkins M.J."/>
            <person name="Williams K.H."/>
            <person name="Banfield J.F."/>
        </authorList>
    </citation>
    <scope>NUCLEOTIDE SEQUENCE [LARGE SCALE GENOMIC DNA]</scope>
</reference>
<dbReference type="CDD" id="cd00146">
    <property type="entry name" value="PKD"/>
    <property type="match status" value="1"/>
</dbReference>
<keyword evidence="2" id="KW-1133">Transmembrane helix</keyword>
<comment type="caution">
    <text evidence="4">The sequence shown here is derived from an EMBL/GenBank/DDBJ whole genome shotgun (WGS) entry which is preliminary data.</text>
</comment>
<keyword evidence="2" id="KW-0472">Membrane</keyword>
<dbReference type="SMART" id="SM00089">
    <property type="entry name" value="PKD"/>
    <property type="match status" value="1"/>
</dbReference>
<dbReference type="InterPro" id="IPR013783">
    <property type="entry name" value="Ig-like_fold"/>
</dbReference>
<dbReference type="AlphaFoldDB" id="A0A0G0NET4"/>
<sequence>MKNQKGFVHLILIIAVVVIGLGAITYSAYKNSKVKNQTQVNPEITVSPENQNGQGAENNITTIPSPAPKTTTSPKVTAKPTQKPTTTPTKSSTSGSSCNYNTSAGTGAVKVNIQAQTGILVGDSSVPAGSYSIRAQYKGQWTGYQAISVNSGQLTTTTITVSGDTPTNPPTPSPKPKPRCLSPVIYPSSTGVAPFNALLQPQGYADLAGGIAGYEWDFIGDGSWDTSASPNAQYYTYQPAGTYTVKMRVLATNGEYSDTCQSTVTVN</sequence>
<evidence type="ECO:0000313" key="5">
    <source>
        <dbReference type="Proteomes" id="UP000034081"/>
    </source>
</evidence>
<evidence type="ECO:0000256" key="1">
    <source>
        <dbReference type="SAM" id="MobiDB-lite"/>
    </source>
</evidence>
<dbReference type="Pfam" id="PF00801">
    <property type="entry name" value="PKD"/>
    <property type="match status" value="1"/>
</dbReference>
<evidence type="ECO:0000259" key="3">
    <source>
        <dbReference type="PROSITE" id="PS50093"/>
    </source>
</evidence>
<feature type="region of interest" description="Disordered" evidence="1">
    <location>
        <begin position="45"/>
        <end position="98"/>
    </location>
</feature>
<dbReference type="EMBL" id="LBVL01000018">
    <property type="protein sequence ID" value="KKQ84419.1"/>
    <property type="molecule type" value="Genomic_DNA"/>
</dbReference>
<dbReference type="Proteomes" id="UP000034081">
    <property type="component" value="Unassembled WGS sequence"/>
</dbReference>
<feature type="compositionally biased region" description="Low complexity" evidence="1">
    <location>
        <begin position="60"/>
        <end position="97"/>
    </location>
</feature>
<dbReference type="STRING" id="1618570.UT08_C0018G0025"/>
<gene>
    <name evidence="4" type="ORF">UT08_C0018G0025</name>
</gene>
<feature type="domain" description="PKD" evidence="3">
    <location>
        <begin position="208"/>
        <end position="267"/>
    </location>
</feature>
<organism evidence="4 5">
    <name type="scientific">Candidatus Woesebacteria bacterium GW2011_GWB1_38_8</name>
    <dbReference type="NCBI Taxonomy" id="1618570"/>
    <lineage>
        <taxon>Bacteria</taxon>
        <taxon>Candidatus Woeseibacteriota</taxon>
    </lineage>
</organism>
<dbReference type="PROSITE" id="PS50093">
    <property type="entry name" value="PKD"/>
    <property type="match status" value="1"/>
</dbReference>
<evidence type="ECO:0000313" key="4">
    <source>
        <dbReference type="EMBL" id="KKQ84419.1"/>
    </source>
</evidence>
<accession>A0A0G0NET4</accession>
<protein>
    <recommendedName>
        <fullName evidence="3">PKD domain-containing protein</fullName>
    </recommendedName>
</protein>
<dbReference type="InterPro" id="IPR000601">
    <property type="entry name" value="PKD_dom"/>
</dbReference>
<evidence type="ECO:0000256" key="2">
    <source>
        <dbReference type="SAM" id="Phobius"/>
    </source>
</evidence>
<proteinExistence type="predicted"/>
<feature type="transmembrane region" description="Helical" evidence="2">
    <location>
        <begin position="7"/>
        <end position="29"/>
    </location>
</feature>
<keyword evidence="2" id="KW-0812">Transmembrane</keyword>
<feature type="compositionally biased region" description="Polar residues" evidence="1">
    <location>
        <begin position="45"/>
        <end position="59"/>
    </location>
</feature>
<dbReference type="Gene3D" id="2.60.40.10">
    <property type="entry name" value="Immunoglobulins"/>
    <property type="match status" value="1"/>
</dbReference>